<comment type="similarity">
    <text evidence="2">Belongs to the bile acid:sodium symporter (BASS) (TC 2.A.28) family.</text>
</comment>
<evidence type="ECO:0000256" key="7">
    <source>
        <dbReference type="ARBA" id="ARBA00022989"/>
    </source>
</evidence>
<dbReference type="InterPro" id="IPR002657">
    <property type="entry name" value="BilAc:Na_symport/Acr3"/>
</dbReference>
<organism evidence="32 33">
    <name type="scientific">Ictalurus punctatus</name>
    <name type="common">Channel catfish</name>
    <name type="synonym">Silurus punctatus</name>
    <dbReference type="NCBI Taxonomy" id="7998"/>
    <lineage>
        <taxon>Eukaryota</taxon>
        <taxon>Metazoa</taxon>
        <taxon>Chordata</taxon>
        <taxon>Craniata</taxon>
        <taxon>Vertebrata</taxon>
        <taxon>Euteleostomi</taxon>
        <taxon>Actinopterygii</taxon>
        <taxon>Neopterygii</taxon>
        <taxon>Teleostei</taxon>
        <taxon>Ostariophysi</taxon>
        <taxon>Siluriformes</taxon>
        <taxon>Ictaluridae</taxon>
        <taxon>Ictalurus</taxon>
    </lineage>
</organism>
<evidence type="ECO:0000256" key="28">
    <source>
        <dbReference type="ARBA" id="ARBA00075177"/>
    </source>
</evidence>
<dbReference type="Proteomes" id="UP000221080">
    <property type="component" value="Chromosome 25"/>
</dbReference>
<comment type="catalytic activity">
    <reaction evidence="25">
        <text>estrone 3-sulfate(out) + 2 Na(+)(out) = estrone 3-sulfate(in) + 2 Na(+)(in)</text>
        <dbReference type="Rhea" id="RHEA:71083"/>
        <dbReference type="ChEBI" id="CHEBI:29101"/>
        <dbReference type="ChEBI" id="CHEBI:60050"/>
    </reaction>
</comment>
<dbReference type="CTD" id="6554"/>
<evidence type="ECO:0000256" key="18">
    <source>
        <dbReference type="ARBA" id="ARBA00047743"/>
    </source>
</evidence>
<evidence type="ECO:0000256" key="4">
    <source>
        <dbReference type="ARBA" id="ARBA00022475"/>
    </source>
</evidence>
<reference evidence="33" key="2">
    <citation type="submission" date="2025-08" db="UniProtKB">
        <authorList>
            <consortium name="RefSeq"/>
        </authorList>
    </citation>
    <scope>IDENTIFICATION</scope>
    <source>
        <tissue evidence="33">Blood</tissue>
    </source>
</reference>
<keyword evidence="11" id="KW-0472">Membrane</keyword>
<keyword evidence="6" id="KW-0769">Symport</keyword>
<evidence type="ECO:0000256" key="8">
    <source>
        <dbReference type="ARBA" id="ARBA00023053"/>
    </source>
</evidence>
<accession>A0A2D0PY82</accession>
<dbReference type="OrthoDB" id="203097at2759"/>
<evidence type="ECO:0000256" key="14">
    <source>
        <dbReference type="ARBA" id="ARBA00034215"/>
    </source>
</evidence>
<comment type="catalytic activity">
    <reaction evidence="24">
        <text>taurohyodeoxycholate(out) + 2 Na(+)(out) = taurohyodeoxycholate(in) + 2 Na(+)(in)</text>
        <dbReference type="Rhea" id="RHEA:72167"/>
        <dbReference type="ChEBI" id="CHEBI:29101"/>
        <dbReference type="ChEBI" id="CHEBI:191407"/>
    </reaction>
</comment>
<gene>
    <name evidence="33" type="primary">slc10a1</name>
</gene>
<evidence type="ECO:0000256" key="25">
    <source>
        <dbReference type="ARBA" id="ARBA00052405"/>
    </source>
</evidence>
<dbReference type="GO" id="GO:0008508">
    <property type="term" value="F:bile acid:sodium symporter activity"/>
    <property type="evidence" value="ECO:0007669"/>
    <property type="project" value="TreeGrafter"/>
</dbReference>
<keyword evidence="7" id="KW-1133">Transmembrane helix</keyword>
<dbReference type="RefSeq" id="XP_047006997.1">
    <property type="nucleotide sequence ID" value="XM_047151041.2"/>
</dbReference>
<evidence type="ECO:0000256" key="11">
    <source>
        <dbReference type="ARBA" id="ARBA00023136"/>
    </source>
</evidence>
<evidence type="ECO:0000256" key="30">
    <source>
        <dbReference type="ARBA" id="ARBA00078029"/>
    </source>
</evidence>
<keyword evidence="9" id="KW-0445">Lipid transport</keyword>
<dbReference type="Pfam" id="PF01758">
    <property type="entry name" value="SBF"/>
    <property type="match status" value="1"/>
</dbReference>
<evidence type="ECO:0000256" key="2">
    <source>
        <dbReference type="ARBA" id="ARBA00006528"/>
    </source>
</evidence>
<keyword evidence="10" id="KW-0406">Ion transport</keyword>
<dbReference type="GO" id="GO:0005886">
    <property type="term" value="C:plasma membrane"/>
    <property type="evidence" value="ECO:0007669"/>
    <property type="project" value="UniProtKB-SubCell"/>
</dbReference>
<evidence type="ECO:0000256" key="13">
    <source>
        <dbReference type="ARBA" id="ARBA00023201"/>
    </source>
</evidence>
<evidence type="ECO:0000256" key="16">
    <source>
        <dbReference type="ARBA" id="ARBA00047311"/>
    </source>
</evidence>
<dbReference type="GeneID" id="108257600"/>
<evidence type="ECO:0000313" key="32">
    <source>
        <dbReference type="Proteomes" id="UP000221080"/>
    </source>
</evidence>
<evidence type="ECO:0000256" key="22">
    <source>
        <dbReference type="ARBA" id="ARBA00049276"/>
    </source>
</evidence>
<dbReference type="FunFam" id="1.20.1530.20:FF:000016">
    <property type="entry name" value="Solute carrier family 10 member 1"/>
    <property type="match status" value="1"/>
</dbReference>
<proteinExistence type="inferred from homology"/>
<reference evidence="32" key="1">
    <citation type="journal article" date="2016" name="Nat. Commun.">
        <title>The channel catfish genome sequence provides insights into the evolution of scale formation in teleosts.</title>
        <authorList>
            <person name="Liu Z."/>
            <person name="Liu S."/>
            <person name="Yao J."/>
            <person name="Bao L."/>
            <person name="Zhang J."/>
            <person name="Li Y."/>
            <person name="Jiang C."/>
            <person name="Sun L."/>
            <person name="Wang R."/>
            <person name="Zhang Y."/>
            <person name="Zhou T."/>
            <person name="Zeng Q."/>
            <person name="Fu Q."/>
            <person name="Gao S."/>
            <person name="Li N."/>
            <person name="Koren S."/>
            <person name="Jiang Y."/>
            <person name="Zimin A."/>
            <person name="Xu P."/>
            <person name="Phillippy A.M."/>
            <person name="Geng X."/>
            <person name="Song L."/>
            <person name="Sun F."/>
            <person name="Li C."/>
            <person name="Wang X."/>
            <person name="Chen A."/>
            <person name="Jin Y."/>
            <person name="Yuan Z."/>
            <person name="Yang Y."/>
            <person name="Tan S."/>
            <person name="Peatman E."/>
            <person name="Lu J."/>
            <person name="Qin Z."/>
            <person name="Dunham R."/>
            <person name="Li Z."/>
            <person name="Sonstegard T."/>
            <person name="Feng J."/>
            <person name="Danzmann R.G."/>
            <person name="Schroeder S."/>
            <person name="Scheffler B."/>
            <person name="Duke M.V."/>
            <person name="Ballard L."/>
            <person name="Kucuktas H."/>
            <person name="Kaltenboeck L."/>
            <person name="Liu H."/>
            <person name="Armbruster J."/>
            <person name="Xie Y."/>
            <person name="Kirby M.L."/>
            <person name="Tian Y."/>
            <person name="Flanagan M.E."/>
            <person name="Mu W."/>
            <person name="Waldbieser G.C."/>
        </authorList>
    </citation>
    <scope>NUCLEOTIDE SEQUENCE [LARGE SCALE GENOMIC DNA]</scope>
    <source>
        <strain evidence="32">SDA103</strain>
    </source>
</reference>
<evidence type="ECO:0000256" key="6">
    <source>
        <dbReference type="ARBA" id="ARBA00022847"/>
    </source>
</evidence>
<comment type="subcellular location">
    <subcellularLocation>
        <location evidence="1">Cell membrane</location>
        <topology evidence="1">Multi-pass membrane protein</topology>
    </subcellularLocation>
</comment>
<dbReference type="PANTHER" id="PTHR10361">
    <property type="entry name" value="SODIUM-BILE ACID COTRANSPORTER"/>
    <property type="match status" value="1"/>
</dbReference>
<comment type="catalytic activity">
    <reaction evidence="15">
        <text>cholate(out) + 2 Na(+)(out) = cholate(in) + 2 Na(+)(in)</text>
        <dbReference type="Rhea" id="RHEA:71911"/>
        <dbReference type="ChEBI" id="CHEBI:29101"/>
        <dbReference type="ChEBI" id="CHEBI:29747"/>
    </reaction>
</comment>
<dbReference type="PANTHER" id="PTHR10361:SF40">
    <property type="entry name" value="HEPATIC SODIUM_BILE ACID COTRANSPORTER"/>
    <property type="match status" value="1"/>
</dbReference>
<evidence type="ECO:0000256" key="10">
    <source>
        <dbReference type="ARBA" id="ARBA00023065"/>
    </source>
</evidence>
<comment type="catalytic activity">
    <reaction evidence="22">
        <text>tauronorcholate(out) + 2 Na(+)(out) = tauronorcholate(in) + 2 Na(+)(in)</text>
        <dbReference type="Rhea" id="RHEA:71915"/>
        <dbReference type="ChEBI" id="CHEBI:29101"/>
        <dbReference type="ChEBI" id="CHEBI:191405"/>
    </reaction>
</comment>
<name>A0A2D0PY82_ICTPU</name>
<evidence type="ECO:0000256" key="29">
    <source>
        <dbReference type="ARBA" id="ARBA00075246"/>
    </source>
</evidence>
<comment type="catalytic activity">
    <reaction evidence="16">
        <text>tauroallocholate(out) + 2 Na(+)(out) = tauroallocholate(in) + 2 Na(+)(in)</text>
        <dbReference type="Rhea" id="RHEA:51840"/>
        <dbReference type="ChEBI" id="CHEBI:29101"/>
        <dbReference type="ChEBI" id="CHEBI:191406"/>
    </reaction>
</comment>
<sequence length="335" mass="36734">MELAFNRTADVSHDVDRWSQKNFTDVTFSNRSVVSVNLDKAANFVSIFILCDTMVALGCTMEVSKIKAHIVKPKGVVVAILAQFGVMPLTAFTLAKVFQLRTSQAMAVLVCGCSPGGVLSNVLSFAFRGDMNLSIVMTTCSTLAALGMMPLLLFIYCHGFSNLGAIPYGSIILALFLTLLPCATGIYINYRIPQYSKLLTRVGLSIMLVSLIVFAVLVGILLGESILTVAAPRLVATAALMPLIGYGLGYVLSLFFRFDGPCQRTVAIETGCQNVPLCYTILKVAFEPEFIGPYFLFPFLYFFFQIPEAMVFIALFRWHTRQKFSAEPAVSNQDL</sequence>
<evidence type="ECO:0000256" key="19">
    <source>
        <dbReference type="ARBA" id="ARBA00048013"/>
    </source>
</evidence>
<comment type="function">
    <text evidence="26">As a major transporter of conjugated bile salts from plasma into the hepatocyte, it plays a key role in the enterohepatic circulation of bile salts necessary for the solubilization and absorption of dietary fat and fat-soluble vitamins. It is strictly dependent on the extracellular presence of sodium. It exhibits broad substrate specificity and transports various bile acids, such as taurocholate, cholate, as well as non-bile acid organic compounds, such as estrone sulfate. Works collaboratively with the ileal transporter (NTCP2), the organic solute transporter (OST), and the bile salt export pump (BSEP), to ensure efficacious biological recycling of bile acids during enterohepatic circulation.</text>
</comment>
<keyword evidence="12" id="KW-0325">Glycoprotein</keyword>
<keyword evidence="13" id="KW-0739">Sodium transport</keyword>
<comment type="catalytic activity">
    <reaction evidence="14">
        <text>glycocholate(out) + 2 Na(+)(out) = glycocholate(in) + 2 Na(+)(in)</text>
        <dbReference type="Rhea" id="RHEA:71935"/>
        <dbReference type="ChEBI" id="CHEBI:29101"/>
        <dbReference type="ChEBI" id="CHEBI:29746"/>
    </reaction>
</comment>
<evidence type="ECO:0000256" key="21">
    <source>
        <dbReference type="ARBA" id="ARBA00048338"/>
    </source>
</evidence>
<evidence type="ECO:0000256" key="20">
    <source>
        <dbReference type="ARBA" id="ARBA00048327"/>
    </source>
</evidence>
<keyword evidence="5" id="KW-0812">Transmembrane</keyword>
<keyword evidence="3" id="KW-0813">Transport</keyword>
<evidence type="ECO:0000256" key="9">
    <source>
        <dbReference type="ARBA" id="ARBA00023055"/>
    </source>
</evidence>
<evidence type="ECO:0000313" key="33">
    <source>
        <dbReference type="RefSeq" id="XP_047006997.1"/>
    </source>
</evidence>
<keyword evidence="8" id="KW-0915">Sodium</keyword>
<keyword evidence="32" id="KW-1185">Reference proteome</keyword>
<dbReference type="STRING" id="7998.ENSIPUP00000028509"/>
<evidence type="ECO:0000256" key="24">
    <source>
        <dbReference type="ARBA" id="ARBA00052374"/>
    </source>
</evidence>
<dbReference type="InterPro" id="IPR038770">
    <property type="entry name" value="Na+/solute_symporter_sf"/>
</dbReference>
<evidence type="ECO:0000256" key="26">
    <source>
        <dbReference type="ARBA" id="ARBA00056510"/>
    </source>
</evidence>
<comment type="catalytic activity">
    <reaction evidence="23">
        <text>taurohyocholate(out) + 2 Na(+)(out) = taurohyocholate(in) + 2 Na(+)(in)</text>
        <dbReference type="Rhea" id="RHEA:72171"/>
        <dbReference type="ChEBI" id="CHEBI:29101"/>
        <dbReference type="ChEBI" id="CHEBI:58874"/>
    </reaction>
</comment>
<comment type="catalytic activity">
    <reaction evidence="17">
        <text>tauroursodeoxycholate(out) + 2 Na(+)(out) = tauroursodeoxycholate(in) + 2 Na(+)(in)</text>
        <dbReference type="Rhea" id="RHEA:71927"/>
        <dbReference type="ChEBI" id="CHEBI:29101"/>
        <dbReference type="ChEBI" id="CHEBI:132028"/>
    </reaction>
</comment>
<keyword evidence="4" id="KW-1003">Cell membrane</keyword>
<dbReference type="InterPro" id="IPR004710">
    <property type="entry name" value="Bilac:Na_transpt"/>
</dbReference>
<evidence type="ECO:0000256" key="1">
    <source>
        <dbReference type="ARBA" id="ARBA00004651"/>
    </source>
</evidence>
<evidence type="ECO:0000256" key="23">
    <source>
        <dbReference type="ARBA" id="ARBA00051799"/>
    </source>
</evidence>
<evidence type="ECO:0000256" key="12">
    <source>
        <dbReference type="ARBA" id="ARBA00023180"/>
    </source>
</evidence>
<evidence type="ECO:0000256" key="5">
    <source>
        <dbReference type="ARBA" id="ARBA00022692"/>
    </source>
</evidence>
<comment type="catalytic activity">
    <reaction evidence="21">
        <text>taurochenodeoxycholate(out) + 2 Na(+)(out) = taurochenodeoxycholate(in) + 2 Na(+)(in)</text>
        <dbReference type="Rhea" id="RHEA:71923"/>
        <dbReference type="ChEBI" id="CHEBI:9407"/>
        <dbReference type="ChEBI" id="CHEBI:29101"/>
    </reaction>
</comment>
<dbReference type="KEGG" id="ipu:108257600"/>
<evidence type="ECO:0000256" key="3">
    <source>
        <dbReference type="ARBA" id="ARBA00022448"/>
    </source>
</evidence>
<protein>
    <recommendedName>
        <fullName evidence="27">Hepatic sodium/bile acid cotransporter</fullName>
    </recommendedName>
    <alternativeName>
        <fullName evidence="29">Na(+)/bile acid cotransporter</fullName>
    </alternativeName>
    <alternativeName>
        <fullName evidence="28">Na(+)/taurocholate transport protein</fullName>
    </alternativeName>
    <alternativeName>
        <fullName evidence="30">Sodium/taurocholate cotransporting polypeptide</fullName>
    </alternativeName>
    <alternativeName>
        <fullName evidence="31">Solute carrier family 10 member 1</fullName>
    </alternativeName>
</protein>
<comment type="catalytic activity">
    <reaction evidence="20">
        <text>taurocholate(out) + 2 Na(+)(out) = taurocholate(in) + 2 Na(+)(in)</text>
        <dbReference type="Rhea" id="RHEA:71875"/>
        <dbReference type="ChEBI" id="CHEBI:29101"/>
        <dbReference type="ChEBI" id="CHEBI:36257"/>
    </reaction>
</comment>
<evidence type="ECO:0000256" key="27">
    <source>
        <dbReference type="ARBA" id="ARBA00073206"/>
    </source>
</evidence>
<dbReference type="AlphaFoldDB" id="A0A2D0PY82"/>
<evidence type="ECO:0000256" key="15">
    <source>
        <dbReference type="ARBA" id="ARBA00034231"/>
    </source>
</evidence>
<comment type="catalytic activity">
    <reaction evidence="19">
        <text>tauro-beta-muricholate(out) + 2 Na(+)(out) = tauro-beta-muricholate(in) + 2 Na(+)(in)</text>
        <dbReference type="Rhea" id="RHEA:72179"/>
        <dbReference type="ChEBI" id="CHEBI:29101"/>
        <dbReference type="ChEBI" id="CHEBI:133064"/>
    </reaction>
</comment>
<comment type="catalytic activity">
    <reaction evidence="18">
        <text>taurodeoxycholate(out) + 2 Na(+)(out) = taurodeoxycholate(in) + 2 Na(+)(in)</text>
        <dbReference type="Rhea" id="RHEA:72087"/>
        <dbReference type="ChEBI" id="CHEBI:29101"/>
        <dbReference type="ChEBI" id="CHEBI:36261"/>
    </reaction>
</comment>
<evidence type="ECO:0000256" key="17">
    <source>
        <dbReference type="ARBA" id="ARBA00047596"/>
    </source>
</evidence>
<evidence type="ECO:0000256" key="31">
    <source>
        <dbReference type="ARBA" id="ARBA00082917"/>
    </source>
</evidence>
<dbReference type="Gene3D" id="1.20.1530.20">
    <property type="match status" value="1"/>
</dbReference>